<dbReference type="InterPro" id="IPR014718">
    <property type="entry name" value="GH-type_carb-bd"/>
</dbReference>
<dbReference type="Pfam" id="PF14508">
    <property type="entry name" value="GH97_N"/>
    <property type="match status" value="1"/>
</dbReference>
<dbReference type="InterPro" id="IPR013780">
    <property type="entry name" value="Glyco_hydro_b"/>
</dbReference>
<dbReference type="Proteomes" id="UP000295479">
    <property type="component" value="Unassembled WGS sequence"/>
</dbReference>
<dbReference type="OrthoDB" id="57532at2"/>
<evidence type="ECO:0000256" key="5">
    <source>
        <dbReference type="ARBA" id="ARBA00023295"/>
    </source>
</evidence>
<proteinExistence type="predicted"/>
<evidence type="ECO:0000313" key="9">
    <source>
        <dbReference type="EMBL" id="TDD99486.1"/>
    </source>
</evidence>
<dbReference type="Pfam" id="PF10566">
    <property type="entry name" value="Glyco_hydro_97"/>
    <property type="match status" value="1"/>
</dbReference>
<accession>A0A4R5CJZ8</accession>
<protein>
    <submittedName>
        <fullName evidence="9">Glycoside hydrolase family 97 protein</fullName>
    </submittedName>
</protein>
<keyword evidence="5" id="KW-0326">Glycosidase</keyword>
<feature type="domain" description="Glycosyl-hydrolase 97 C-terminal oligomerisation" evidence="8">
    <location>
        <begin position="546"/>
        <end position="640"/>
    </location>
</feature>
<dbReference type="RefSeq" id="WP_132000670.1">
    <property type="nucleotide sequence ID" value="NZ_SMFK01000001.1"/>
</dbReference>
<dbReference type="Gene3D" id="3.20.20.70">
    <property type="entry name" value="Aldolase class I"/>
    <property type="match status" value="1"/>
</dbReference>
<dbReference type="EMBL" id="SMFK01000001">
    <property type="protein sequence ID" value="TDD99486.1"/>
    <property type="molecule type" value="Genomic_DNA"/>
</dbReference>
<keyword evidence="10" id="KW-1185">Reference proteome</keyword>
<dbReference type="Gene3D" id="2.70.98.10">
    <property type="match status" value="1"/>
</dbReference>
<dbReference type="InterPro" id="IPR017853">
    <property type="entry name" value="GH"/>
</dbReference>
<dbReference type="SUPFAM" id="SSF51445">
    <property type="entry name" value="(Trans)glycosidases"/>
    <property type="match status" value="1"/>
</dbReference>
<organism evidence="9 10">
    <name type="scientific">Flavobacterium cellulosilyticum</name>
    <dbReference type="NCBI Taxonomy" id="2541731"/>
    <lineage>
        <taxon>Bacteria</taxon>
        <taxon>Pseudomonadati</taxon>
        <taxon>Bacteroidota</taxon>
        <taxon>Flavobacteriia</taxon>
        <taxon>Flavobacteriales</taxon>
        <taxon>Flavobacteriaceae</taxon>
        <taxon>Flavobacterium</taxon>
    </lineage>
</organism>
<reference evidence="9 10" key="1">
    <citation type="submission" date="2019-03" db="EMBL/GenBank/DDBJ databases">
        <title>Flavobacterium AR-3-4 sp. nov. isolated from arctic soil.</title>
        <authorList>
            <person name="Chaudhary D.K."/>
        </authorList>
    </citation>
    <scope>NUCLEOTIDE SEQUENCE [LARGE SCALE GENOMIC DNA]</scope>
    <source>
        <strain evidence="9 10">AR-3-4</strain>
    </source>
</reference>
<evidence type="ECO:0000259" key="7">
    <source>
        <dbReference type="Pfam" id="PF14508"/>
    </source>
</evidence>
<dbReference type="GO" id="GO:0030246">
    <property type="term" value="F:carbohydrate binding"/>
    <property type="evidence" value="ECO:0007669"/>
    <property type="project" value="InterPro"/>
</dbReference>
<keyword evidence="3 9" id="KW-0378">Hydrolase</keyword>
<comment type="cofactor">
    <cofactor evidence="1">
        <name>Ca(2+)</name>
        <dbReference type="ChEBI" id="CHEBI:29108"/>
    </cofactor>
</comment>
<evidence type="ECO:0000259" key="8">
    <source>
        <dbReference type="Pfam" id="PF14509"/>
    </source>
</evidence>
<evidence type="ECO:0000256" key="4">
    <source>
        <dbReference type="ARBA" id="ARBA00022837"/>
    </source>
</evidence>
<dbReference type="Gene3D" id="2.60.40.1180">
    <property type="entry name" value="Golgi alpha-mannosidase II"/>
    <property type="match status" value="1"/>
</dbReference>
<evidence type="ECO:0000256" key="2">
    <source>
        <dbReference type="ARBA" id="ARBA00011245"/>
    </source>
</evidence>
<dbReference type="PANTHER" id="PTHR35803:SF2">
    <property type="entry name" value="RETAINING ALPHA-GALACTOSIDASE"/>
    <property type="match status" value="1"/>
</dbReference>
<evidence type="ECO:0000259" key="6">
    <source>
        <dbReference type="Pfam" id="PF10566"/>
    </source>
</evidence>
<dbReference type="InterPro" id="IPR029486">
    <property type="entry name" value="GH97_N"/>
</dbReference>
<dbReference type="InterPro" id="IPR013785">
    <property type="entry name" value="Aldolase_TIM"/>
</dbReference>
<feature type="domain" description="Glycosyl-hydrolase 97 catalytic" evidence="6">
    <location>
        <begin position="305"/>
        <end position="454"/>
    </location>
</feature>
<keyword evidence="4" id="KW-0106">Calcium</keyword>
<dbReference type="InterPro" id="IPR019563">
    <property type="entry name" value="GH97_catalytic"/>
</dbReference>
<dbReference type="InterPro" id="IPR029483">
    <property type="entry name" value="GH97_C"/>
</dbReference>
<evidence type="ECO:0000256" key="3">
    <source>
        <dbReference type="ARBA" id="ARBA00022801"/>
    </source>
</evidence>
<dbReference type="GO" id="GO:0016798">
    <property type="term" value="F:hydrolase activity, acting on glycosyl bonds"/>
    <property type="evidence" value="ECO:0007669"/>
    <property type="project" value="UniProtKB-KW"/>
</dbReference>
<evidence type="ECO:0000313" key="10">
    <source>
        <dbReference type="Proteomes" id="UP000295479"/>
    </source>
</evidence>
<dbReference type="Pfam" id="PF14509">
    <property type="entry name" value="GH97_C"/>
    <property type="match status" value="1"/>
</dbReference>
<dbReference type="PANTHER" id="PTHR35803">
    <property type="entry name" value="GLUCAN 1,4-ALPHA-GLUCOSIDASE SUSB-RELATED"/>
    <property type="match status" value="1"/>
</dbReference>
<dbReference type="AlphaFoldDB" id="A0A4R5CJZ8"/>
<feature type="domain" description="Glycosyl-hydrolase 97 N-terminal" evidence="7">
    <location>
        <begin position="25"/>
        <end position="283"/>
    </location>
</feature>
<comment type="subunit">
    <text evidence="2">Monomer.</text>
</comment>
<name>A0A4R5CJZ8_9FLAO</name>
<gene>
    <name evidence="9" type="ORF">E0F76_01810</name>
</gene>
<comment type="caution">
    <text evidence="9">The sequence shown here is derived from an EMBL/GenBank/DDBJ whole genome shotgun (WGS) entry which is preliminary data.</text>
</comment>
<sequence length="645" mass="74196">MKLKIILVSFIVLSFCKVWSQQIVLESPNKKNVVALYAADSNNKGEWYLKISYQKDKNACEIIPKINLGLSRSDQDFSKELYFLKASKPKMIKEHYTLPFGKKEVRDNEANEVVVSFENPSKAKLNLIIRAYNDGITFRYEFPEKKGSYTMKDEFTSYQIPNKSMRWLEKWNTANEGLYAESSEDKIVQQEWCYPGLFNSIDKSCWYLLHEADLDKNYCGTKLSNTQDLNTYKLTFPDPKDGRGTGESKPIISLPWQSPWRVISIGSLADIVESTLVEDVSTPTRFKTTDWIKPGKVSWNYWSSNHGTKDYKIVCDFTDLAVSMNWPYTLLDWEWDGMTNGGNLEDALKYIHSKGIKPLMWYNSGGDHTWVSSTPKNRMLTHENRVEEFTKLKKLGVAGVKIDFFESEKQNMIQYYLDILEDAAQFEMMVYFHGCIVPRGWSRTYPNLMTYEAVRGAEWYNNGPEFSVTAPEHNTILPFTRNVVGAMDYTPVTFTNSQFPHHTSYGHELALSVIFESPLQHLADRPEGYYELPDEAKSFLKEVPTAWDNTKLIDGYPGKEVTMARQKEGAWYIGGISSSEREEKTKKIKLDFLKEGISYRAVIIADGKHDKDFNSQVMVVDKTSTIEVKLLRRGGFVVSLNPVQK</sequence>
<dbReference type="InterPro" id="IPR052720">
    <property type="entry name" value="Glycosyl_hydrolase_97"/>
</dbReference>
<evidence type="ECO:0000256" key="1">
    <source>
        <dbReference type="ARBA" id="ARBA00001913"/>
    </source>
</evidence>